<accession>A0ABD5RYM6</accession>
<feature type="transmembrane region" description="Helical" evidence="1">
    <location>
        <begin position="75"/>
        <end position="99"/>
    </location>
</feature>
<evidence type="ECO:0000256" key="1">
    <source>
        <dbReference type="SAM" id="Phobius"/>
    </source>
</evidence>
<comment type="caution">
    <text evidence="3">The sequence shown here is derived from an EMBL/GenBank/DDBJ whole genome shotgun (WGS) entry which is preliminary data.</text>
</comment>
<evidence type="ECO:0000313" key="4">
    <source>
        <dbReference type="Proteomes" id="UP001596328"/>
    </source>
</evidence>
<organism evidence="3 4">
    <name type="scientific">Halobium palmae</name>
    <dbReference type="NCBI Taxonomy" id="1776492"/>
    <lineage>
        <taxon>Archaea</taxon>
        <taxon>Methanobacteriati</taxon>
        <taxon>Methanobacteriota</taxon>
        <taxon>Stenosarchaea group</taxon>
        <taxon>Halobacteria</taxon>
        <taxon>Halobacteriales</taxon>
        <taxon>Haloferacaceae</taxon>
        <taxon>Halobium</taxon>
    </lineage>
</organism>
<dbReference type="InterPro" id="IPR058486">
    <property type="entry name" value="DUF8173"/>
</dbReference>
<keyword evidence="4" id="KW-1185">Reference proteome</keyword>
<feature type="transmembrane region" description="Helical" evidence="1">
    <location>
        <begin position="42"/>
        <end position="63"/>
    </location>
</feature>
<evidence type="ECO:0000259" key="2">
    <source>
        <dbReference type="Pfam" id="PF26514"/>
    </source>
</evidence>
<reference evidence="3 4" key="1">
    <citation type="journal article" date="2019" name="Int. J. Syst. Evol. Microbiol.">
        <title>The Global Catalogue of Microorganisms (GCM) 10K type strain sequencing project: providing services to taxonomists for standard genome sequencing and annotation.</title>
        <authorList>
            <consortium name="The Broad Institute Genomics Platform"/>
            <consortium name="The Broad Institute Genome Sequencing Center for Infectious Disease"/>
            <person name="Wu L."/>
            <person name="Ma J."/>
        </authorList>
    </citation>
    <scope>NUCLEOTIDE SEQUENCE [LARGE SCALE GENOMIC DNA]</scope>
    <source>
        <strain evidence="3 4">NBRC 111368</strain>
    </source>
</reference>
<protein>
    <recommendedName>
        <fullName evidence="2">DUF8173 domain-containing protein</fullName>
    </recommendedName>
</protein>
<dbReference type="EMBL" id="JBHSWU010000103">
    <property type="protein sequence ID" value="MFC6724113.1"/>
    <property type="molecule type" value="Genomic_DNA"/>
</dbReference>
<feature type="domain" description="DUF8173" evidence="2">
    <location>
        <begin position="1"/>
        <end position="176"/>
    </location>
</feature>
<gene>
    <name evidence="3" type="ORF">ACFQE1_06940</name>
</gene>
<feature type="transmembrane region" description="Helical" evidence="1">
    <location>
        <begin position="137"/>
        <end position="161"/>
    </location>
</feature>
<dbReference type="Proteomes" id="UP001596328">
    <property type="component" value="Unassembled WGS sequence"/>
</dbReference>
<feature type="transmembrane region" description="Helical" evidence="1">
    <location>
        <begin position="105"/>
        <end position="125"/>
    </location>
</feature>
<keyword evidence="1" id="KW-0472">Membrane</keyword>
<evidence type="ECO:0000313" key="3">
    <source>
        <dbReference type="EMBL" id="MFC6724113.1"/>
    </source>
</evidence>
<proteinExistence type="predicted"/>
<dbReference type="Pfam" id="PF26514">
    <property type="entry name" value="DUF8173"/>
    <property type="match status" value="1"/>
</dbReference>
<keyword evidence="1" id="KW-1133">Transmembrane helix</keyword>
<name>A0ABD5RYM6_9EURY</name>
<sequence>MVSRRALRTVGTASAALTALVGTAVAQQPPAGPQLSLVTRLGIGLVVNLVVGAIVVAAVPDYVRSTADRIHDDPGGSFGWGLLAFIGLIVASVLIVTVIVTIPLLLILGLVGGSIATVAVGQFAVDVRRDGDLWKALGVGVVALVLVGLVPIVGGVVNFVVGMLGGGAMVNEFRANRSG</sequence>
<dbReference type="AlphaFoldDB" id="A0ABD5RYM6"/>
<keyword evidence="1" id="KW-0812">Transmembrane</keyword>